<evidence type="ECO:0000259" key="6">
    <source>
        <dbReference type="PROSITE" id="PS51123"/>
    </source>
</evidence>
<dbReference type="Proteomes" id="UP000298714">
    <property type="component" value="Chromosome"/>
</dbReference>
<dbReference type="PANTHER" id="PTHR30329:SF21">
    <property type="entry name" value="LIPOPROTEIN YIAD-RELATED"/>
    <property type="match status" value="1"/>
</dbReference>
<sequence length="293" mass="32132">MAPIIRWSVATKAPSCRATNSAASRPASSFSRARRTAAWSMPTSRPSRANRPCWPIPAPATARRSRSSATIRQPWWPKASPRPMSAKMCRDGQRAALTSARSNMPSSPASHRAGKWQLLGQRALWPVSQRCAGDGRPLCRGVQEQGLQPESPHQRLRSCRHGDGQGHGAKRAGHGARLWQRGPNRTLRHLFRYRQGRDQTGFQTDPGPDCRLALGRARLALVITGYTDNVGGFDANVMLSKRRADAVVAALVRDYRIQPARLTGFGAGMTGPRAPNTDEAGRAKNRRVELAPR</sequence>
<dbReference type="GO" id="GO:0009279">
    <property type="term" value="C:cell outer membrane"/>
    <property type="evidence" value="ECO:0007669"/>
    <property type="project" value="UniProtKB-SubCell"/>
</dbReference>
<dbReference type="CDD" id="cd07185">
    <property type="entry name" value="OmpA_C-like"/>
    <property type="match status" value="1"/>
</dbReference>
<name>A0A4D7C9K5_9SPHN</name>
<evidence type="ECO:0000256" key="5">
    <source>
        <dbReference type="SAM" id="MobiDB-lite"/>
    </source>
</evidence>
<feature type="domain" description="OmpA-like" evidence="6">
    <location>
        <begin position="178"/>
        <end position="293"/>
    </location>
</feature>
<feature type="compositionally biased region" description="Low complexity" evidence="5">
    <location>
        <begin position="59"/>
        <end position="72"/>
    </location>
</feature>
<proteinExistence type="predicted"/>
<evidence type="ECO:0000313" key="7">
    <source>
        <dbReference type="EMBL" id="QCI79633.1"/>
    </source>
</evidence>
<comment type="subcellular location">
    <subcellularLocation>
        <location evidence="1">Cell outer membrane</location>
    </subcellularLocation>
</comment>
<evidence type="ECO:0000313" key="8">
    <source>
        <dbReference type="Proteomes" id="UP000298714"/>
    </source>
</evidence>
<accession>A0A4D7C9K5</accession>
<dbReference type="PANTHER" id="PTHR30329">
    <property type="entry name" value="STATOR ELEMENT OF FLAGELLAR MOTOR COMPLEX"/>
    <property type="match status" value="1"/>
</dbReference>
<dbReference type="InterPro" id="IPR036737">
    <property type="entry name" value="OmpA-like_sf"/>
</dbReference>
<feature type="region of interest" description="Disordered" evidence="5">
    <location>
        <begin position="144"/>
        <end position="176"/>
    </location>
</feature>
<dbReference type="SUPFAM" id="SSF103088">
    <property type="entry name" value="OmpA-like"/>
    <property type="match status" value="1"/>
</dbReference>
<dbReference type="InterPro" id="IPR050330">
    <property type="entry name" value="Bact_OuterMem_StrucFunc"/>
</dbReference>
<dbReference type="PROSITE" id="PS51123">
    <property type="entry name" value="OMPA_2"/>
    <property type="match status" value="1"/>
</dbReference>
<dbReference type="EMBL" id="CP039704">
    <property type="protein sequence ID" value="QCI79633.1"/>
    <property type="molecule type" value="Genomic_DNA"/>
</dbReference>
<evidence type="ECO:0000256" key="2">
    <source>
        <dbReference type="ARBA" id="ARBA00023136"/>
    </source>
</evidence>
<feature type="compositionally biased region" description="Polar residues" evidence="5">
    <location>
        <begin position="99"/>
        <end position="109"/>
    </location>
</feature>
<dbReference type="PRINTS" id="PR01021">
    <property type="entry name" value="OMPADOMAIN"/>
</dbReference>
<dbReference type="Gene3D" id="3.30.1330.60">
    <property type="entry name" value="OmpA-like domain"/>
    <property type="match status" value="1"/>
</dbReference>
<dbReference type="InterPro" id="IPR006664">
    <property type="entry name" value="OMP_bac"/>
</dbReference>
<gene>
    <name evidence="7" type="ORF">E6W36_09060</name>
</gene>
<dbReference type="AlphaFoldDB" id="A0A4D7C9K5"/>
<dbReference type="InterPro" id="IPR006665">
    <property type="entry name" value="OmpA-like"/>
</dbReference>
<protein>
    <recommendedName>
        <fullName evidence="6">OmpA-like domain-containing protein</fullName>
    </recommendedName>
</protein>
<evidence type="ECO:0000256" key="3">
    <source>
        <dbReference type="ARBA" id="ARBA00023237"/>
    </source>
</evidence>
<keyword evidence="3" id="KW-0998">Cell outer membrane</keyword>
<feature type="compositionally biased region" description="Low complexity" evidence="5">
    <location>
        <begin position="21"/>
        <end position="40"/>
    </location>
</feature>
<feature type="region of interest" description="Disordered" evidence="5">
    <location>
        <begin position="266"/>
        <end position="293"/>
    </location>
</feature>
<organism evidence="7 8">
    <name type="scientific">Hankyongella ginsenosidimutans</name>
    <dbReference type="NCBI Taxonomy" id="1763828"/>
    <lineage>
        <taxon>Bacteria</taxon>
        <taxon>Pseudomonadati</taxon>
        <taxon>Pseudomonadota</taxon>
        <taxon>Alphaproteobacteria</taxon>
        <taxon>Sphingomonadales</taxon>
        <taxon>Sphingomonadaceae</taxon>
        <taxon>Hankyongella</taxon>
    </lineage>
</organism>
<keyword evidence="8" id="KW-1185">Reference proteome</keyword>
<feature type="region of interest" description="Disordered" evidence="5">
    <location>
        <begin position="13"/>
        <end position="113"/>
    </location>
</feature>
<evidence type="ECO:0000256" key="4">
    <source>
        <dbReference type="PROSITE-ProRule" id="PRU00473"/>
    </source>
</evidence>
<dbReference type="KEGG" id="hgn:E6W36_09060"/>
<evidence type="ECO:0000256" key="1">
    <source>
        <dbReference type="ARBA" id="ARBA00004442"/>
    </source>
</evidence>
<dbReference type="Pfam" id="PF00691">
    <property type="entry name" value="OmpA"/>
    <property type="match status" value="1"/>
</dbReference>
<feature type="compositionally biased region" description="Basic and acidic residues" evidence="5">
    <location>
        <begin position="279"/>
        <end position="293"/>
    </location>
</feature>
<reference evidence="8" key="1">
    <citation type="submission" date="2019-04" db="EMBL/GenBank/DDBJ databases">
        <title>Complete genome sequence of Sphingomonas sp. W1-2-3.</title>
        <authorList>
            <person name="Im W.T."/>
        </authorList>
    </citation>
    <scope>NUCLEOTIDE SEQUENCE [LARGE SCALE GENOMIC DNA]</scope>
    <source>
        <strain evidence="8">W1-2-3</strain>
    </source>
</reference>
<keyword evidence="2 4" id="KW-0472">Membrane</keyword>